<dbReference type="FunFam" id="2.10.110.10:FF:000081">
    <property type="entry name" value="Uncharacterized protein, isoform A"/>
    <property type="match status" value="1"/>
</dbReference>
<dbReference type="InterPro" id="IPR056807">
    <property type="entry name" value="LIM_FHL1/2/3/5_N"/>
</dbReference>
<dbReference type="EMBL" id="OC867692">
    <property type="protein sequence ID" value="CAD7633647.1"/>
    <property type="molecule type" value="Genomic_DNA"/>
</dbReference>
<evidence type="ECO:0000256" key="1">
    <source>
        <dbReference type="ARBA" id="ARBA00004123"/>
    </source>
</evidence>
<feature type="domain" description="LIM zinc-binding" evidence="9">
    <location>
        <begin position="120"/>
        <end position="181"/>
    </location>
</feature>
<dbReference type="InterPro" id="IPR001781">
    <property type="entry name" value="Znf_LIM"/>
</dbReference>
<dbReference type="FunFam" id="2.10.110.10:FF:000005">
    <property type="entry name" value="Testin isoform 1"/>
    <property type="match status" value="1"/>
</dbReference>
<dbReference type="GO" id="GO:0030018">
    <property type="term" value="C:Z disc"/>
    <property type="evidence" value="ECO:0007669"/>
    <property type="project" value="TreeGrafter"/>
</dbReference>
<evidence type="ECO:0000256" key="7">
    <source>
        <dbReference type="ARBA" id="ARBA00023242"/>
    </source>
</evidence>
<dbReference type="SMART" id="SM00132">
    <property type="entry name" value="LIM"/>
    <property type="match status" value="5"/>
</dbReference>
<dbReference type="SUPFAM" id="SSF57716">
    <property type="entry name" value="Glucocorticoid receptor-like (DNA-binding domain)"/>
    <property type="match status" value="5"/>
</dbReference>
<evidence type="ECO:0000256" key="8">
    <source>
        <dbReference type="PROSITE-ProRule" id="PRU00125"/>
    </source>
</evidence>
<dbReference type="OrthoDB" id="274660at2759"/>
<dbReference type="PANTHER" id="PTHR24205:SF4">
    <property type="entry name" value="PROTEIN ESPINAS"/>
    <property type="match status" value="1"/>
</dbReference>
<dbReference type="Proteomes" id="UP000759131">
    <property type="component" value="Unassembled WGS sequence"/>
</dbReference>
<dbReference type="EMBL" id="CAJPIZ010013117">
    <property type="protein sequence ID" value="CAG2114077.1"/>
    <property type="molecule type" value="Genomic_DNA"/>
</dbReference>
<dbReference type="FunFam" id="2.10.110.10:FF:000066">
    <property type="entry name" value="Four and a half LIM domains protein"/>
    <property type="match status" value="1"/>
</dbReference>
<dbReference type="GO" id="GO:0008270">
    <property type="term" value="F:zinc ion binding"/>
    <property type="evidence" value="ECO:0007669"/>
    <property type="project" value="UniProtKB-KW"/>
</dbReference>
<dbReference type="AlphaFoldDB" id="A0A7R9Q618"/>
<keyword evidence="11" id="KW-1185">Reference proteome</keyword>
<feature type="domain" description="LIM zinc-binding" evidence="9">
    <location>
        <begin position="302"/>
        <end position="366"/>
    </location>
</feature>
<evidence type="ECO:0000313" key="11">
    <source>
        <dbReference type="Proteomes" id="UP000759131"/>
    </source>
</evidence>
<accession>A0A7R9Q618</accession>
<evidence type="ECO:0000256" key="6">
    <source>
        <dbReference type="ARBA" id="ARBA00023038"/>
    </source>
</evidence>
<keyword evidence="6 8" id="KW-0440">LIM domain</keyword>
<reference evidence="10" key="1">
    <citation type="submission" date="2020-11" db="EMBL/GenBank/DDBJ databases">
        <authorList>
            <person name="Tran Van P."/>
        </authorList>
    </citation>
    <scope>NUCLEOTIDE SEQUENCE</scope>
</reference>
<dbReference type="FunFam" id="2.10.110.10:FF:000013">
    <property type="entry name" value="Four and a half LIM domains 1"/>
    <property type="match status" value="1"/>
</dbReference>
<dbReference type="PROSITE" id="PS00478">
    <property type="entry name" value="LIM_DOMAIN_1"/>
    <property type="match status" value="2"/>
</dbReference>
<sequence>MTEIEPKKSISIKKSKKVKKVTIDETLTSFDDGRGGKVTITQVKSYGPEDGPIITEINDMNGDINDELIFSGEYTKAMAKDWHSGHFCCWQCDGSLTGLRYVLREEHPFCVKCFEQIHANVCEECTKPIGIDTRDLAYKEKHWHETCFLCHTCKKSLVDQMFGSKTERIYCADCYDVEFASHCDGCGEIFKAGTKKMEYKGKQWHETCFTCFKCQAPIGNKTFIPRENDIFCTDCFETKYATRCIKCSEVISNGGLTYKGEPWHKECFACTACGTALAGVKFSVREDKPYCQTCYGDLYAPKCCGCLKPIVAKGVGGTKFITFEDRHWHDDCFLCTGCQTPLATKGFITDGPDVLCAECAKSKLQISGH</sequence>
<dbReference type="Pfam" id="PF25076">
    <property type="entry name" value="LIM_FHL2-3_N"/>
    <property type="match status" value="1"/>
</dbReference>
<organism evidence="10">
    <name type="scientific">Medioppia subpectinata</name>
    <dbReference type="NCBI Taxonomy" id="1979941"/>
    <lineage>
        <taxon>Eukaryota</taxon>
        <taxon>Metazoa</taxon>
        <taxon>Ecdysozoa</taxon>
        <taxon>Arthropoda</taxon>
        <taxon>Chelicerata</taxon>
        <taxon>Arachnida</taxon>
        <taxon>Acari</taxon>
        <taxon>Acariformes</taxon>
        <taxon>Sarcoptiformes</taxon>
        <taxon>Oribatida</taxon>
        <taxon>Brachypylina</taxon>
        <taxon>Oppioidea</taxon>
        <taxon>Oppiidae</taxon>
        <taxon>Medioppia</taxon>
    </lineage>
</organism>
<evidence type="ECO:0000256" key="5">
    <source>
        <dbReference type="ARBA" id="ARBA00022833"/>
    </source>
</evidence>
<dbReference type="Pfam" id="PF00412">
    <property type="entry name" value="LIM"/>
    <property type="match status" value="4"/>
</dbReference>
<feature type="domain" description="LIM zinc-binding" evidence="9">
    <location>
        <begin position="242"/>
        <end position="301"/>
    </location>
</feature>
<evidence type="ECO:0000313" key="10">
    <source>
        <dbReference type="EMBL" id="CAD7633647.1"/>
    </source>
</evidence>
<evidence type="ECO:0000256" key="4">
    <source>
        <dbReference type="ARBA" id="ARBA00022771"/>
    </source>
</evidence>
<evidence type="ECO:0000256" key="2">
    <source>
        <dbReference type="ARBA" id="ARBA00022723"/>
    </source>
</evidence>
<dbReference type="PANTHER" id="PTHR24205">
    <property type="entry name" value="FOUR AND A HALF LIM DOMAINS PROTEIN"/>
    <property type="match status" value="1"/>
</dbReference>
<keyword evidence="5 8" id="KW-0862">Zinc</keyword>
<proteinExistence type="predicted"/>
<dbReference type="GO" id="GO:0003712">
    <property type="term" value="F:transcription coregulator activity"/>
    <property type="evidence" value="ECO:0007669"/>
    <property type="project" value="TreeGrafter"/>
</dbReference>
<keyword evidence="2 8" id="KW-0479">Metal-binding</keyword>
<dbReference type="FunFam" id="2.10.110.10:FF:000070">
    <property type="entry name" value="Four and a half LIM domains 3"/>
    <property type="match status" value="1"/>
</dbReference>
<gene>
    <name evidence="10" type="ORF">OSB1V03_LOCUS14043</name>
</gene>
<keyword evidence="4" id="KW-0863">Zinc-finger</keyword>
<name>A0A7R9Q618_9ACAR</name>
<comment type="subcellular location">
    <subcellularLocation>
        <location evidence="1">Nucleus</location>
    </subcellularLocation>
</comment>
<keyword evidence="3" id="KW-0677">Repeat</keyword>
<evidence type="ECO:0000259" key="9">
    <source>
        <dbReference type="PROSITE" id="PS50023"/>
    </source>
</evidence>
<dbReference type="GO" id="GO:0005634">
    <property type="term" value="C:nucleus"/>
    <property type="evidence" value="ECO:0007669"/>
    <property type="project" value="UniProtKB-SubCell"/>
</dbReference>
<dbReference type="PROSITE" id="PS50023">
    <property type="entry name" value="LIM_DOMAIN_2"/>
    <property type="match status" value="3"/>
</dbReference>
<evidence type="ECO:0000256" key="3">
    <source>
        <dbReference type="ARBA" id="ARBA00022737"/>
    </source>
</evidence>
<dbReference type="Gene3D" id="2.10.110.10">
    <property type="entry name" value="Cysteine Rich Protein"/>
    <property type="match status" value="5"/>
</dbReference>
<keyword evidence="7" id="KW-0539">Nucleus</keyword>
<protein>
    <recommendedName>
        <fullName evidence="9">LIM zinc-binding domain-containing protein</fullName>
    </recommendedName>
</protein>